<keyword evidence="4" id="KW-1185">Reference proteome</keyword>
<reference evidence="3" key="2">
    <citation type="submission" date="2020-09" db="EMBL/GenBank/DDBJ databases">
        <authorList>
            <person name="Sun Q."/>
            <person name="Zhou Y."/>
        </authorList>
    </citation>
    <scope>NUCLEOTIDE SEQUENCE</scope>
    <source>
        <strain evidence="3">CGMCC 4.5737</strain>
    </source>
</reference>
<feature type="transmembrane region" description="Helical" evidence="1">
    <location>
        <begin position="253"/>
        <end position="275"/>
    </location>
</feature>
<evidence type="ECO:0000256" key="1">
    <source>
        <dbReference type="SAM" id="Phobius"/>
    </source>
</evidence>
<feature type="transmembrane region" description="Helical" evidence="1">
    <location>
        <begin position="128"/>
        <end position="148"/>
    </location>
</feature>
<dbReference type="InterPro" id="IPR025565">
    <property type="entry name" value="DUF4328"/>
</dbReference>
<keyword evidence="1" id="KW-0812">Transmembrane</keyword>
<dbReference type="EMBL" id="BMMK01000036">
    <property type="protein sequence ID" value="GGM76260.1"/>
    <property type="molecule type" value="Genomic_DNA"/>
</dbReference>
<sequence>MQQQAQPWQVEWVATPPTPSRPAAADVAPTANTRYTGPPSYPAVPRWGFPILAWRRPTVLPHPALSTRSSAERLRTLASTALALLLVTGVTAGLAAIAELWRYILLWISQSALLSPGVVHVSTVAVTASAVMALLTGAAAGACLLFWFLRARQIAADVAGLAPSRPTWQVLLGLLLPGVNLIYAGQVLTELEHTVLRRRHSTRRPRPSRLVGTWWAVWAGNGLLAGLTVLWQLRDSLQAQADAVLLHGLTNLSAVAVAVLTARLVATLTGLLSPVDPTTMRRSRVVRVNNAEEPQLRPAHPTSRR</sequence>
<evidence type="ECO:0000313" key="3">
    <source>
        <dbReference type="EMBL" id="GGM76260.1"/>
    </source>
</evidence>
<reference evidence="3" key="1">
    <citation type="journal article" date="2014" name="Int. J. Syst. Evol. Microbiol.">
        <title>Complete genome sequence of Corynebacterium casei LMG S-19264T (=DSM 44701T), isolated from a smear-ripened cheese.</title>
        <authorList>
            <consortium name="US DOE Joint Genome Institute (JGI-PGF)"/>
            <person name="Walter F."/>
            <person name="Albersmeier A."/>
            <person name="Kalinowski J."/>
            <person name="Ruckert C."/>
        </authorList>
    </citation>
    <scope>NUCLEOTIDE SEQUENCE</scope>
    <source>
        <strain evidence="3">CGMCC 4.5737</strain>
    </source>
</reference>
<feature type="transmembrane region" description="Helical" evidence="1">
    <location>
        <begin position="77"/>
        <end position="98"/>
    </location>
</feature>
<keyword evidence="1" id="KW-1133">Transmembrane helix</keyword>
<evidence type="ECO:0000259" key="2">
    <source>
        <dbReference type="Pfam" id="PF14219"/>
    </source>
</evidence>
<accession>A0A8J3CJ58</accession>
<organism evidence="3 4">
    <name type="scientific">Longimycelium tulufanense</name>
    <dbReference type="NCBI Taxonomy" id="907463"/>
    <lineage>
        <taxon>Bacteria</taxon>
        <taxon>Bacillati</taxon>
        <taxon>Actinomycetota</taxon>
        <taxon>Actinomycetes</taxon>
        <taxon>Pseudonocardiales</taxon>
        <taxon>Pseudonocardiaceae</taxon>
        <taxon>Longimycelium</taxon>
    </lineage>
</organism>
<comment type="caution">
    <text evidence="3">The sequence shown here is derived from an EMBL/GenBank/DDBJ whole genome shotgun (WGS) entry which is preliminary data.</text>
</comment>
<protein>
    <recommendedName>
        <fullName evidence="2">DUF4328 domain-containing protein</fullName>
    </recommendedName>
</protein>
<gene>
    <name evidence="3" type="ORF">GCM10012275_53770</name>
</gene>
<dbReference type="AlphaFoldDB" id="A0A8J3CJ58"/>
<dbReference type="Proteomes" id="UP000637578">
    <property type="component" value="Unassembled WGS sequence"/>
</dbReference>
<feature type="domain" description="DUF4328" evidence="2">
    <location>
        <begin position="112"/>
        <end position="269"/>
    </location>
</feature>
<dbReference type="Pfam" id="PF14219">
    <property type="entry name" value="DUF4328"/>
    <property type="match status" value="1"/>
</dbReference>
<keyword evidence="1" id="KW-0472">Membrane</keyword>
<name>A0A8J3CJ58_9PSEU</name>
<feature type="transmembrane region" description="Helical" evidence="1">
    <location>
        <begin position="210"/>
        <end position="233"/>
    </location>
</feature>
<proteinExistence type="predicted"/>
<evidence type="ECO:0000313" key="4">
    <source>
        <dbReference type="Proteomes" id="UP000637578"/>
    </source>
</evidence>
<dbReference type="RefSeq" id="WP_189061210.1">
    <property type="nucleotide sequence ID" value="NZ_BMMK01000036.1"/>
</dbReference>